<dbReference type="KEGG" id="cox:E0W60_24505"/>
<dbReference type="GO" id="GO:0046820">
    <property type="term" value="F:4-amino-4-deoxychorismate synthase activity"/>
    <property type="evidence" value="ECO:0007669"/>
    <property type="project" value="TreeGrafter"/>
</dbReference>
<dbReference type="SUPFAM" id="SSF56752">
    <property type="entry name" value="D-aminoacid aminotransferase-like PLP-dependent enzymes"/>
    <property type="match status" value="1"/>
</dbReference>
<dbReference type="PANTHER" id="PTHR11236:SF50">
    <property type="entry name" value="AMINODEOXYCHORISMATE SYNTHASE COMPONENT 1"/>
    <property type="match status" value="1"/>
</dbReference>
<evidence type="ECO:0000313" key="3">
    <source>
        <dbReference type="Proteomes" id="UP000295294"/>
    </source>
</evidence>
<dbReference type="Gene3D" id="3.20.10.10">
    <property type="entry name" value="D-amino Acid Aminotransferase, subunit A, domain 2"/>
    <property type="match status" value="1"/>
</dbReference>
<dbReference type="Gene3D" id="3.60.120.10">
    <property type="entry name" value="Anthranilate synthase"/>
    <property type="match status" value="1"/>
</dbReference>
<dbReference type="AlphaFoldDB" id="A0A4P7LDZ3"/>
<dbReference type="PRINTS" id="PR00095">
    <property type="entry name" value="ANTSNTHASEI"/>
</dbReference>
<reference evidence="2 3" key="1">
    <citation type="submission" date="2019-03" db="EMBL/GenBank/DDBJ databases">
        <title>Efficiently degradation of phenoxyalkanoic acid herbicides by Cupriavidus oxalaticus strain X32.</title>
        <authorList>
            <person name="Sheng X."/>
        </authorList>
    </citation>
    <scope>NUCLEOTIDE SEQUENCE [LARGE SCALE GENOMIC DNA]</scope>
    <source>
        <strain evidence="2 3">X32</strain>
    </source>
</reference>
<name>A0A4P7LDZ3_9BURK</name>
<gene>
    <name evidence="2" type="ORF">E0W60_24505</name>
</gene>
<dbReference type="InterPro" id="IPR043131">
    <property type="entry name" value="BCAT-like_N"/>
</dbReference>
<dbReference type="EMBL" id="CP038635">
    <property type="protein sequence ID" value="QBY54190.1"/>
    <property type="molecule type" value="Genomic_DNA"/>
</dbReference>
<dbReference type="Proteomes" id="UP000295294">
    <property type="component" value="Chromosome 2"/>
</dbReference>
<dbReference type="InterPro" id="IPR005801">
    <property type="entry name" value="ADC_synthase"/>
</dbReference>
<dbReference type="PANTHER" id="PTHR11236">
    <property type="entry name" value="AMINOBENZOATE/ANTHRANILATE SYNTHASE"/>
    <property type="match status" value="1"/>
</dbReference>
<dbReference type="Pfam" id="PF00425">
    <property type="entry name" value="Chorismate_bind"/>
    <property type="match status" value="1"/>
</dbReference>
<protein>
    <submittedName>
        <fullName evidence="2">Aminodeoxychorismate synthase component I</fullName>
    </submittedName>
</protein>
<evidence type="ECO:0000313" key="2">
    <source>
        <dbReference type="EMBL" id="QBY54190.1"/>
    </source>
</evidence>
<dbReference type="SUPFAM" id="SSF56322">
    <property type="entry name" value="ADC synthase"/>
    <property type="match status" value="1"/>
</dbReference>
<dbReference type="InterPro" id="IPR036038">
    <property type="entry name" value="Aminotransferase-like"/>
</dbReference>
<dbReference type="InterPro" id="IPR015890">
    <property type="entry name" value="Chorismate_C"/>
</dbReference>
<proteinExistence type="predicted"/>
<dbReference type="InterPro" id="IPR043132">
    <property type="entry name" value="BCAT-like_C"/>
</dbReference>
<dbReference type="GO" id="GO:0000162">
    <property type="term" value="P:L-tryptophan biosynthetic process"/>
    <property type="evidence" value="ECO:0007669"/>
    <property type="project" value="TreeGrafter"/>
</dbReference>
<feature type="domain" description="Chorismate-utilising enzyme C-terminal" evidence="1">
    <location>
        <begin position="151"/>
        <end position="416"/>
    </location>
</feature>
<dbReference type="Pfam" id="PF01063">
    <property type="entry name" value="Aminotran_4"/>
    <property type="match status" value="1"/>
</dbReference>
<dbReference type="OrthoDB" id="9803598at2"/>
<dbReference type="STRING" id="1349762.GCA_001592245_03910"/>
<evidence type="ECO:0000259" key="1">
    <source>
        <dbReference type="Pfam" id="PF00425"/>
    </source>
</evidence>
<sequence>MVASIQPPLLPLAPLPQAGEGSTPSAQGEVFVLLDDATAPVPQAASRLYTSFLHEDVLPAGSDTARLDAMLAEGWRQGWHATLFAPYEFGGALVDAPVHTGGTMPCHDGALRLLWFRELRHLDGAAVTEWLQGNATPAPAGLMDVASDTPREAFDDAIARIHQWIEAGDTYQVNYTQRLRFHAFGDPLALYAALRAAQPVPYGTLARLPGDAWVLSLSPELFVRHDGGGHLLTRPMKGTAPRSGDAQRDAQAAAALAADAKNRAENVMIVDLLRNDLGRIAQPGSVAVPERFAVQPFGAVLQMTSTVTATARPGTGFGALMAALFPCGSITGAPKRRTMEIIAALEGTPRGLYTGAIGWIDAPQAGAAMGPFALSVAIRTLVLAPPAASGLRSGEMGVGGGIVHDSVAAEEFAECGWKARFLTRLDPGFTLFETMRVQDGECLHADRHLARLGNSARAFGFAFDADAARAAAVTQAGQLGAGTWRLRMALDKAGTLSFSSGAVVPLPVPVTVDLAPETLPDVDPLRRHKTSARAVYDAGWQAAERAGGFDRLFFNTRGELLEGGRSSVFVRIDGRWLTPPLSADILPGVMRAVVLEQGGAALGAPGETVEEGVITRAMLARADAVVVVSALRGAMPATLI</sequence>
<organism evidence="2 3">
    <name type="scientific">Cupriavidus oxalaticus</name>
    <dbReference type="NCBI Taxonomy" id="96344"/>
    <lineage>
        <taxon>Bacteria</taxon>
        <taxon>Pseudomonadati</taxon>
        <taxon>Pseudomonadota</taxon>
        <taxon>Betaproteobacteria</taxon>
        <taxon>Burkholderiales</taxon>
        <taxon>Burkholderiaceae</taxon>
        <taxon>Cupriavidus</taxon>
    </lineage>
</organism>
<dbReference type="InterPro" id="IPR019999">
    <property type="entry name" value="Anth_synth_I-like"/>
</dbReference>
<dbReference type="InterPro" id="IPR001544">
    <property type="entry name" value="Aminotrans_IV"/>
</dbReference>
<dbReference type="Gene3D" id="3.30.470.10">
    <property type="match status" value="1"/>
</dbReference>
<dbReference type="RefSeq" id="WP_135705890.1">
    <property type="nucleotide sequence ID" value="NZ_CP038635.1"/>
</dbReference>
<accession>A0A4P7LDZ3</accession>